<dbReference type="EC" id="2.7.1.15" evidence="2 12"/>
<keyword evidence="9 12" id="KW-0460">Magnesium</keyword>
<evidence type="ECO:0000313" key="15">
    <source>
        <dbReference type="Proteomes" id="UP000184079"/>
    </source>
</evidence>
<dbReference type="Proteomes" id="UP000184079">
    <property type="component" value="Unassembled WGS sequence"/>
</dbReference>
<evidence type="ECO:0000256" key="5">
    <source>
        <dbReference type="ARBA" id="ARBA00022723"/>
    </source>
</evidence>
<dbReference type="CDD" id="cd01174">
    <property type="entry name" value="ribokinase"/>
    <property type="match status" value="1"/>
</dbReference>
<evidence type="ECO:0000256" key="9">
    <source>
        <dbReference type="ARBA" id="ARBA00022842"/>
    </source>
</evidence>
<dbReference type="GO" id="GO:0046872">
    <property type="term" value="F:metal ion binding"/>
    <property type="evidence" value="ECO:0007669"/>
    <property type="project" value="UniProtKB-KW"/>
</dbReference>
<reference evidence="15" key="1">
    <citation type="submission" date="2016-11" db="EMBL/GenBank/DDBJ databases">
        <authorList>
            <person name="Varghese N."/>
            <person name="Submissions S."/>
        </authorList>
    </citation>
    <scope>NUCLEOTIDE SEQUENCE [LARGE SCALE GENOMIC DNA]</scope>
    <source>
        <strain evidence="15">CGMCC 1.6496</strain>
    </source>
</reference>
<feature type="binding site" evidence="12">
    <location>
        <position position="282"/>
    </location>
    <ligand>
        <name>K(+)</name>
        <dbReference type="ChEBI" id="CHEBI:29103"/>
    </ligand>
</feature>
<organism evidence="14 15">
    <name type="scientific">Virgibacillus chiguensis</name>
    <dbReference type="NCBI Taxonomy" id="411959"/>
    <lineage>
        <taxon>Bacteria</taxon>
        <taxon>Bacillati</taxon>
        <taxon>Bacillota</taxon>
        <taxon>Bacilli</taxon>
        <taxon>Bacillales</taxon>
        <taxon>Bacillaceae</taxon>
        <taxon>Virgibacillus</taxon>
    </lineage>
</organism>
<keyword evidence="5 12" id="KW-0479">Metal-binding</keyword>
<comment type="pathway">
    <text evidence="12">Carbohydrate metabolism; D-ribose degradation; D-ribose 5-phosphate from beta-D-ribopyranose: step 2/2.</text>
</comment>
<comment type="similarity">
    <text evidence="1">Belongs to the carbohydrate kinase pfkB family.</text>
</comment>
<dbReference type="OrthoDB" id="9775849at2"/>
<feature type="binding site" evidence="12">
    <location>
        <begin position="251"/>
        <end position="252"/>
    </location>
    <ligand>
        <name>ATP</name>
        <dbReference type="ChEBI" id="CHEBI:30616"/>
    </ligand>
</feature>
<comment type="subcellular location">
    <subcellularLocation>
        <location evidence="12">Cytoplasm</location>
    </subcellularLocation>
</comment>
<dbReference type="Pfam" id="PF00294">
    <property type="entry name" value="PfkB"/>
    <property type="match status" value="1"/>
</dbReference>
<dbReference type="GO" id="GO:0004747">
    <property type="term" value="F:ribokinase activity"/>
    <property type="evidence" value="ECO:0007669"/>
    <property type="project" value="UniProtKB-UniRule"/>
</dbReference>
<evidence type="ECO:0000313" key="14">
    <source>
        <dbReference type="EMBL" id="SHH05152.1"/>
    </source>
</evidence>
<dbReference type="PANTHER" id="PTHR10584:SF166">
    <property type="entry name" value="RIBOKINASE"/>
    <property type="match status" value="1"/>
</dbReference>
<dbReference type="InterPro" id="IPR011611">
    <property type="entry name" value="PfkB_dom"/>
</dbReference>
<feature type="binding site" evidence="12">
    <location>
        <position position="287"/>
    </location>
    <ligand>
        <name>K(+)</name>
        <dbReference type="ChEBI" id="CHEBI:29103"/>
    </ligand>
</feature>
<dbReference type="PANTHER" id="PTHR10584">
    <property type="entry name" value="SUGAR KINASE"/>
    <property type="match status" value="1"/>
</dbReference>
<feature type="binding site" evidence="12">
    <location>
        <position position="252"/>
    </location>
    <ligand>
        <name>substrate</name>
    </ligand>
</feature>
<dbReference type="Gene3D" id="3.40.1190.20">
    <property type="match status" value="1"/>
</dbReference>
<dbReference type="GO" id="GO:0005524">
    <property type="term" value="F:ATP binding"/>
    <property type="evidence" value="ECO:0007669"/>
    <property type="project" value="UniProtKB-UniRule"/>
</dbReference>
<dbReference type="NCBIfam" id="TIGR02152">
    <property type="entry name" value="D_ribokin_bact"/>
    <property type="match status" value="1"/>
</dbReference>
<evidence type="ECO:0000256" key="8">
    <source>
        <dbReference type="ARBA" id="ARBA00022840"/>
    </source>
</evidence>
<keyword evidence="15" id="KW-1185">Reference proteome</keyword>
<dbReference type="InterPro" id="IPR002139">
    <property type="entry name" value="Ribo/fructo_kinase"/>
</dbReference>
<dbReference type="GO" id="GO:0019303">
    <property type="term" value="P:D-ribose catabolic process"/>
    <property type="evidence" value="ECO:0007669"/>
    <property type="project" value="UniProtKB-UniRule"/>
</dbReference>
<dbReference type="UniPathway" id="UPA00916">
    <property type="reaction ID" value="UER00889"/>
</dbReference>
<dbReference type="InterPro" id="IPR011877">
    <property type="entry name" value="Ribokinase"/>
</dbReference>
<feature type="domain" description="Carbohydrate kinase PfkB" evidence="13">
    <location>
        <begin position="1"/>
        <end position="295"/>
    </location>
</feature>
<evidence type="ECO:0000256" key="12">
    <source>
        <dbReference type="HAMAP-Rule" id="MF_01987"/>
    </source>
</evidence>
<feature type="binding site" evidence="12">
    <location>
        <position position="291"/>
    </location>
    <ligand>
        <name>K(+)</name>
        <dbReference type="ChEBI" id="CHEBI:29103"/>
    </ligand>
</feature>
<gene>
    <name evidence="12" type="primary">rbsK</name>
    <name evidence="14" type="ORF">SAMN05421807_103206</name>
</gene>
<comment type="function">
    <text evidence="12">Catalyzes the phosphorylation of ribose at O-5 in a reaction requiring ATP and magnesium. The resulting D-ribose-5-phosphate can then be used either for sythesis of nucleotides, histidine, and tryptophan, or as a component of the pentose phosphate pathway.</text>
</comment>
<keyword evidence="10 12" id="KW-0630">Potassium</keyword>
<dbReference type="AlphaFoldDB" id="A0A1M5PTX0"/>
<feature type="active site" description="Proton acceptor" evidence="12">
    <location>
        <position position="252"/>
    </location>
</feature>
<dbReference type="HAMAP" id="MF_01987">
    <property type="entry name" value="Ribokinase"/>
    <property type="match status" value="1"/>
</dbReference>
<accession>A0A1M5PTX0</accession>
<comment type="similarity">
    <text evidence="12">Belongs to the carbohydrate kinase PfkB family. Ribokinase subfamily.</text>
</comment>
<keyword evidence="8 12" id="KW-0067">ATP-binding</keyword>
<feature type="binding site" evidence="12">
    <location>
        <begin position="39"/>
        <end position="43"/>
    </location>
    <ligand>
        <name>substrate</name>
    </ligand>
</feature>
<feature type="binding site" evidence="12">
    <location>
        <position position="285"/>
    </location>
    <ligand>
        <name>K(+)</name>
        <dbReference type="ChEBI" id="CHEBI:29103"/>
    </ligand>
</feature>
<dbReference type="SUPFAM" id="SSF53613">
    <property type="entry name" value="Ribokinase-like"/>
    <property type="match status" value="1"/>
</dbReference>
<feature type="binding site" evidence="12">
    <location>
        <begin position="11"/>
        <end position="13"/>
    </location>
    <ligand>
        <name>substrate</name>
    </ligand>
</feature>
<protein>
    <recommendedName>
        <fullName evidence="3 12">Ribokinase</fullName>
        <shortName evidence="12">RK</shortName>
        <ecNumber evidence="2 12">2.7.1.15</ecNumber>
    </recommendedName>
</protein>
<dbReference type="GO" id="GO:0005737">
    <property type="term" value="C:cytoplasm"/>
    <property type="evidence" value="ECO:0007669"/>
    <property type="project" value="UniProtKB-SubCell"/>
</dbReference>
<evidence type="ECO:0000256" key="10">
    <source>
        <dbReference type="ARBA" id="ARBA00022958"/>
    </source>
</evidence>
<dbReference type="PRINTS" id="PR00990">
    <property type="entry name" value="RIBOKINASE"/>
</dbReference>
<evidence type="ECO:0000256" key="1">
    <source>
        <dbReference type="ARBA" id="ARBA00005380"/>
    </source>
</evidence>
<evidence type="ECO:0000256" key="7">
    <source>
        <dbReference type="ARBA" id="ARBA00022777"/>
    </source>
</evidence>
<dbReference type="InterPro" id="IPR029056">
    <property type="entry name" value="Ribokinase-like"/>
</dbReference>
<evidence type="ECO:0000256" key="6">
    <source>
        <dbReference type="ARBA" id="ARBA00022741"/>
    </source>
</evidence>
<comment type="activity regulation">
    <text evidence="12">Activated by a monovalent cation that binds near, but not in, the active site. The most likely occupant of the site in vivo is potassium. Ion binding induces a conformational change that may alter substrate affinity.</text>
</comment>
<evidence type="ECO:0000256" key="3">
    <source>
        <dbReference type="ARBA" id="ARBA00016943"/>
    </source>
</evidence>
<name>A0A1M5PTX0_9BACI</name>
<keyword evidence="7 12" id="KW-0418">Kinase</keyword>
<feature type="binding site" evidence="12">
    <location>
        <position position="246"/>
    </location>
    <ligand>
        <name>K(+)</name>
        <dbReference type="ChEBI" id="CHEBI:29103"/>
    </ligand>
</feature>
<comment type="caution">
    <text evidence="12">Lacks conserved residue(s) required for the propagation of feature annotation.</text>
</comment>
<comment type="catalytic activity">
    <reaction evidence="12">
        <text>D-ribose + ATP = D-ribose 5-phosphate + ADP + H(+)</text>
        <dbReference type="Rhea" id="RHEA:13697"/>
        <dbReference type="ChEBI" id="CHEBI:15378"/>
        <dbReference type="ChEBI" id="CHEBI:30616"/>
        <dbReference type="ChEBI" id="CHEBI:47013"/>
        <dbReference type="ChEBI" id="CHEBI:78346"/>
        <dbReference type="ChEBI" id="CHEBI:456216"/>
        <dbReference type="EC" id="2.7.1.15"/>
    </reaction>
</comment>
<comment type="subunit">
    <text evidence="12">Homodimer.</text>
</comment>
<feature type="binding site" evidence="12">
    <location>
        <begin position="220"/>
        <end position="225"/>
    </location>
    <ligand>
        <name>ATP</name>
        <dbReference type="ChEBI" id="CHEBI:30616"/>
    </ligand>
</feature>
<feature type="binding site" evidence="12">
    <location>
        <position position="184"/>
    </location>
    <ligand>
        <name>ATP</name>
        <dbReference type="ChEBI" id="CHEBI:30616"/>
    </ligand>
</feature>
<keyword evidence="4 12" id="KW-0808">Transferase</keyword>
<feature type="binding site" evidence="12">
    <location>
        <position position="140"/>
    </location>
    <ligand>
        <name>substrate</name>
    </ligand>
</feature>
<evidence type="ECO:0000256" key="4">
    <source>
        <dbReference type="ARBA" id="ARBA00022679"/>
    </source>
</evidence>
<evidence type="ECO:0000256" key="2">
    <source>
        <dbReference type="ARBA" id="ARBA00012035"/>
    </source>
</evidence>
<keyword evidence="11 12" id="KW-0119">Carbohydrate metabolism</keyword>
<keyword evidence="6 12" id="KW-0547">Nucleotide-binding</keyword>
<proteinExistence type="inferred from homology"/>
<dbReference type="RefSeq" id="WP_073006093.1">
    <property type="nucleotide sequence ID" value="NZ_FQXD01000003.1"/>
</dbReference>
<comment type="cofactor">
    <cofactor evidence="12">
        <name>Mg(2+)</name>
        <dbReference type="ChEBI" id="CHEBI:18420"/>
    </cofactor>
    <text evidence="12">Requires a divalent cation, most likely magnesium in vivo, as an electrophilic catalyst to aid phosphoryl group transfer. It is the chelate of the metal and the nucleotide that is the actual substrate.</text>
</comment>
<dbReference type="PROSITE" id="PS00584">
    <property type="entry name" value="PFKB_KINASES_2"/>
    <property type="match status" value="1"/>
</dbReference>
<dbReference type="EMBL" id="FQXD01000003">
    <property type="protein sequence ID" value="SHH05152.1"/>
    <property type="molecule type" value="Genomic_DNA"/>
</dbReference>
<sequence>MKRVLTFGSLNMDLSIYTDRIPNNGETIQGKNFFLSPGGKGGNQAVAAAKSGANTWIAGAVGTDLYGNKLVETLTKYNVNCDYIKMSRHITTGIAMIIRNDGDNRIILDKGANDDVDFQDVNKMLQDIGRPGDIFLTQFENDYETTLHALKAAKKKGLFTILNPAPAKHITKANYLHIDLLIINQSECEFLSGIYPSEESEYRKAIQYFQQQGVHAVLITLGAEGSIVGEGTTIHFVPSLSVNTVDTTAAGDTYIGALACELSHGKTIQKSMEYATCAAALTVSKAGAQKSIPTRQDIIDSKYVKE</sequence>
<evidence type="ECO:0000259" key="13">
    <source>
        <dbReference type="Pfam" id="PF00294"/>
    </source>
</evidence>
<keyword evidence="12" id="KW-0963">Cytoplasm</keyword>
<evidence type="ECO:0000256" key="11">
    <source>
        <dbReference type="ARBA" id="ARBA00023277"/>
    </source>
</evidence>
<dbReference type="InterPro" id="IPR002173">
    <property type="entry name" value="Carboh/pur_kinase_PfkB_CS"/>
</dbReference>
<feature type="binding site" evidence="12">
    <location>
        <position position="248"/>
    </location>
    <ligand>
        <name>K(+)</name>
        <dbReference type="ChEBI" id="CHEBI:29103"/>
    </ligand>
</feature>